<protein>
    <submittedName>
        <fullName evidence="2">Pentatricopeptide repeat (PPR) superfamily protein</fullName>
    </submittedName>
</protein>
<name>A0ABD1T5T5_9LAMI</name>
<reference evidence="3" key="1">
    <citation type="submission" date="2024-07" db="EMBL/GenBank/DDBJ databases">
        <title>Two chromosome-level genome assemblies of Korean endemic species Abeliophyllum distichum and Forsythia ovata (Oleaceae).</title>
        <authorList>
            <person name="Jang H."/>
        </authorList>
    </citation>
    <scope>NUCLEOTIDE SEQUENCE [LARGE SCALE GENOMIC DNA]</scope>
</reference>
<dbReference type="Proteomes" id="UP001604277">
    <property type="component" value="Unassembled WGS sequence"/>
</dbReference>
<keyword evidence="3" id="KW-1185">Reference proteome</keyword>
<proteinExistence type="predicted"/>
<gene>
    <name evidence="2" type="ORF">Fot_31721</name>
</gene>
<dbReference type="EMBL" id="JBFOLJ010000009">
    <property type="protein sequence ID" value="KAL2508074.1"/>
    <property type="molecule type" value="Genomic_DNA"/>
</dbReference>
<comment type="caution">
    <text evidence="2">The sequence shown here is derived from an EMBL/GenBank/DDBJ whole genome shotgun (WGS) entry which is preliminary data.</text>
</comment>
<feature type="region of interest" description="Disordered" evidence="1">
    <location>
        <begin position="1"/>
        <end position="33"/>
    </location>
</feature>
<evidence type="ECO:0000313" key="3">
    <source>
        <dbReference type="Proteomes" id="UP001604277"/>
    </source>
</evidence>
<organism evidence="2 3">
    <name type="scientific">Forsythia ovata</name>
    <dbReference type="NCBI Taxonomy" id="205694"/>
    <lineage>
        <taxon>Eukaryota</taxon>
        <taxon>Viridiplantae</taxon>
        <taxon>Streptophyta</taxon>
        <taxon>Embryophyta</taxon>
        <taxon>Tracheophyta</taxon>
        <taxon>Spermatophyta</taxon>
        <taxon>Magnoliopsida</taxon>
        <taxon>eudicotyledons</taxon>
        <taxon>Gunneridae</taxon>
        <taxon>Pentapetalae</taxon>
        <taxon>asterids</taxon>
        <taxon>lamiids</taxon>
        <taxon>Lamiales</taxon>
        <taxon>Oleaceae</taxon>
        <taxon>Forsythieae</taxon>
        <taxon>Forsythia</taxon>
    </lineage>
</organism>
<feature type="compositionally biased region" description="Acidic residues" evidence="1">
    <location>
        <begin position="13"/>
        <end position="23"/>
    </location>
</feature>
<accession>A0ABD1T5T5</accession>
<evidence type="ECO:0000313" key="2">
    <source>
        <dbReference type="EMBL" id="KAL2508074.1"/>
    </source>
</evidence>
<dbReference type="AlphaFoldDB" id="A0ABD1T5T5"/>
<sequence>MLIWRTGLPSILDDTEDRDEESDGSLHGGSKLETMRSSHPMYFAKKPTKLSNDSVDFMEQPSAALAIQGLLRLSFMEQHSVIQKYIYGHQSSNTDVNQISKEQNPGGIV</sequence>
<evidence type="ECO:0000256" key="1">
    <source>
        <dbReference type="SAM" id="MobiDB-lite"/>
    </source>
</evidence>